<comment type="caution">
    <text evidence="11">The sequence shown here is derived from an EMBL/GenBank/DDBJ whole genome shotgun (WGS) entry which is preliminary data.</text>
</comment>
<accession>A0ABN3JVZ7</accession>
<dbReference type="Pfam" id="PF00583">
    <property type="entry name" value="Acetyltransf_1"/>
    <property type="match status" value="1"/>
</dbReference>
<gene>
    <name evidence="11" type="primary">ectA_1</name>
    <name evidence="9" type="synonym">ectA</name>
    <name evidence="11" type="ORF">GCM10010421_36000</name>
</gene>
<organism evidence="11 12">
    <name type="scientific">Streptomyces glaucus</name>
    <dbReference type="NCBI Taxonomy" id="284029"/>
    <lineage>
        <taxon>Bacteria</taxon>
        <taxon>Bacillati</taxon>
        <taxon>Actinomycetota</taxon>
        <taxon>Actinomycetes</taxon>
        <taxon>Kitasatosporales</taxon>
        <taxon>Streptomycetaceae</taxon>
        <taxon>Streptomyces</taxon>
    </lineage>
</organism>
<evidence type="ECO:0000256" key="2">
    <source>
        <dbReference type="ARBA" id="ARBA00004978"/>
    </source>
</evidence>
<comment type="catalytic activity">
    <reaction evidence="8 9">
        <text>L-2,4-diaminobutanoate + acetyl-CoA = (2S)-4-acetamido-2-aminobutanoate + CoA + H(+)</text>
        <dbReference type="Rhea" id="RHEA:16901"/>
        <dbReference type="ChEBI" id="CHEBI:15378"/>
        <dbReference type="ChEBI" id="CHEBI:57287"/>
        <dbReference type="ChEBI" id="CHEBI:57288"/>
        <dbReference type="ChEBI" id="CHEBI:58761"/>
        <dbReference type="ChEBI" id="CHEBI:58929"/>
        <dbReference type="EC" id="2.3.1.178"/>
    </reaction>
</comment>
<keyword evidence="7 9" id="KW-0012">Acyltransferase</keyword>
<reference evidence="11 12" key="1">
    <citation type="journal article" date="2019" name="Int. J. Syst. Evol. Microbiol.">
        <title>The Global Catalogue of Microorganisms (GCM) 10K type strain sequencing project: providing services to taxonomists for standard genome sequencing and annotation.</title>
        <authorList>
            <consortium name="The Broad Institute Genomics Platform"/>
            <consortium name="The Broad Institute Genome Sequencing Center for Infectious Disease"/>
            <person name="Wu L."/>
            <person name="Ma J."/>
        </authorList>
    </citation>
    <scope>NUCLEOTIDE SEQUENCE [LARGE SCALE GENOMIC DNA]</scope>
    <source>
        <strain evidence="11 12">JCM 6922</strain>
    </source>
</reference>
<comment type="similarity">
    <text evidence="3 9">Belongs to the acetyltransferase family. EctA subfamily.</text>
</comment>
<sequence>MDTLVMAVPTIEDGAAAWRIARDSRVLDANSSYSYLLWFRDFARTSAVASGTDGAPVGFITGFRRPEQPDTLVVWQIAVDREERGRGTASAMLDHLTARLTAGGALRYLETTISPDNVASHRLFRSFAVRHAAPLRREMLFPAELFPDSHDAEFLYRIGPLRR</sequence>
<dbReference type="InterPro" id="IPR016181">
    <property type="entry name" value="Acyl_CoA_acyltransferase"/>
</dbReference>
<keyword evidence="6 9" id="KW-0808">Transferase</keyword>
<dbReference type="NCBIfam" id="TIGR02406">
    <property type="entry name" value="ectoine_EctA"/>
    <property type="match status" value="1"/>
</dbReference>
<comment type="pathway">
    <text evidence="2 9">Amine and polyamine biosynthesis; ectoine biosynthesis; L-ectoine from L-aspartate 4-semialdehyde: step 2/3.</text>
</comment>
<keyword evidence="12" id="KW-1185">Reference proteome</keyword>
<comment type="function">
    <text evidence="1 9">Catalyzes the acetylation of L-2,4-diaminobutyrate (DABA) to gamma-N-acetyl-alpha,gamma-diaminobutyric acid (ADABA) with acetyl coenzyme A.</text>
</comment>
<evidence type="ECO:0000259" key="10">
    <source>
        <dbReference type="PROSITE" id="PS51186"/>
    </source>
</evidence>
<evidence type="ECO:0000256" key="9">
    <source>
        <dbReference type="RuleBase" id="RU365045"/>
    </source>
</evidence>
<dbReference type="PROSITE" id="PS51186">
    <property type="entry name" value="GNAT"/>
    <property type="match status" value="1"/>
</dbReference>
<dbReference type="EC" id="2.3.1.178" evidence="4 9"/>
<evidence type="ECO:0000256" key="5">
    <source>
        <dbReference type="ARBA" id="ARBA00017935"/>
    </source>
</evidence>
<evidence type="ECO:0000256" key="3">
    <source>
        <dbReference type="ARBA" id="ARBA00010712"/>
    </source>
</evidence>
<dbReference type="InterPro" id="IPR000182">
    <property type="entry name" value="GNAT_dom"/>
</dbReference>
<evidence type="ECO:0000256" key="4">
    <source>
        <dbReference type="ARBA" id="ARBA00012355"/>
    </source>
</evidence>
<evidence type="ECO:0000256" key="1">
    <source>
        <dbReference type="ARBA" id="ARBA00003741"/>
    </source>
</evidence>
<evidence type="ECO:0000313" key="11">
    <source>
        <dbReference type="EMBL" id="GAA2441949.1"/>
    </source>
</evidence>
<dbReference type="EMBL" id="BAAATK010000021">
    <property type="protein sequence ID" value="GAA2441949.1"/>
    <property type="molecule type" value="Genomic_DNA"/>
</dbReference>
<evidence type="ECO:0000256" key="7">
    <source>
        <dbReference type="ARBA" id="ARBA00023315"/>
    </source>
</evidence>
<dbReference type="InterPro" id="IPR012772">
    <property type="entry name" value="Ectoine_EctA"/>
</dbReference>
<dbReference type="SUPFAM" id="SSF55729">
    <property type="entry name" value="Acyl-CoA N-acyltransferases (Nat)"/>
    <property type="match status" value="1"/>
</dbReference>
<dbReference type="RefSeq" id="WP_344604571.1">
    <property type="nucleotide sequence ID" value="NZ_BAAATK010000021.1"/>
</dbReference>
<feature type="domain" description="N-acetyltransferase" evidence="10">
    <location>
        <begin position="4"/>
        <end position="144"/>
    </location>
</feature>
<proteinExistence type="inferred from homology"/>
<dbReference type="Proteomes" id="UP001500460">
    <property type="component" value="Unassembled WGS sequence"/>
</dbReference>
<evidence type="ECO:0000313" key="12">
    <source>
        <dbReference type="Proteomes" id="UP001500460"/>
    </source>
</evidence>
<evidence type="ECO:0000256" key="8">
    <source>
        <dbReference type="ARBA" id="ARBA00048924"/>
    </source>
</evidence>
<dbReference type="Gene3D" id="3.40.630.30">
    <property type="match status" value="1"/>
</dbReference>
<name>A0ABN3JVZ7_9ACTN</name>
<evidence type="ECO:0000256" key="6">
    <source>
        <dbReference type="ARBA" id="ARBA00022679"/>
    </source>
</evidence>
<dbReference type="CDD" id="cd04301">
    <property type="entry name" value="NAT_SF"/>
    <property type="match status" value="1"/>
</dbReference>
<protein>
    <recommendedName>
        <fullName evidence="5 9">L-2,4-diaminobutyric acid acetyltransferase</fullName>
        <shortName evidence="9">DABA acetyltransferase</shortName>
        <ecNumber evidence="4 9">2.3.1.178</ecNumber>
    </recommendedName>
</protein>